<keyword evidence="3" id="KW-1185">Reference proteome</keyword>
<proteinExistence type="predicted"/>
<dbReference type="AlphaFoldDB" id="A0A5N4B4H5"/>
<feature type="non-terminal residue" evidence="2">
    <location>
        <position position="1"/>
    </location>
</feature>
<evidence type="ECO:0000256" key="1">
    <source>
        <dbReference type="ARBA" id="ARBA00023172"/>
    </source>
</evidence>
<protein>
    <submittedName>
        <fullName evidence="2">Uncharacterized protein</fullName>
    </submittedName>
</protein>
<dbReference type="PANTHER" id="PTHR33480:SF1">
    <property type="entry name" value="TYR RECOMBINASE DOMAIN-CONTAINING PROTEIN"/>
    <property type="match status" value="1"/>
</dbReference>
<dbReference type="GO" id="GO:0006310">
    <property type="term" value="P:DNA recombination"/>
    <property type="evidence" value="ECO:0007669"/>
    <property type="project" value="UniProtKB-KW"/>
</dbReference>
<evidence type="ECO:0000313" key="2">
    <source>
        <dbReference type="EMBL" id="KAB0804453.1"/>
    </source>
</evidence>
<gene>
    <name evidence="2" type="ORF">PPYR_01423</name>
</gene>
<name>A0A5N4B4H5_PHOPY</name>
<dbReference type="Proteomes" id="UP000327044">
    <property type="component" value="Unassembled WGS sequence"/>
</dbReference>
<dbReference type="PANTHER" id="PTHR33480">
    <property type="entry name" value="SET DOMAIN-CONTAINING PROTEIN-RELATED"/>
    <property type="match status" value="1"/>
</dbReference>
<accession>A0A5N4B4H5</accession>
<dbReference type="Gene3D" id="1.10.443.10">
    <property type="entry name" value="Intergrase catalytic core"/>
    <property type="match status" value="1"/>
</dbReference>
<organism evidence="2 3">
    <name type="scientific">Photinus pyralis</name>
    <name type="common">Common eastern firefly</name>
    <name type="synonym">Lampyris pyralis</name>
    <dbReference type="NCBI Taxonomy" id="7054"/>
    <lineage>
        <taxon>Eukaryota</taxon>
        <taxon>Metazoa</taxon>
        <taxon>Ecdysozoa</taxon>
        <taxon>Arthropoda</taxon>
        <taxon>Hexapoda</taxon>
        <taxon>Insecta</taxon>
        <taxon>Pterygota</taxon>
        <taxon>Neoptera</taxon>
        <taxon>Endopterygota</taxon>
        <taxon>Coleoptera</taxon>
        <taxon>Polyphaga</taxon>
        <taxon>Elateriformia</taxon>
        <taxon>Elateroidea</taxon>
        <taxon>Lampyridae</taxon>
        <taxon>Lampyrinae</taxon>
        <taxon>Photinus</taxon>
    </lineage>
</organism>
<comment type="caution">
    <text evidence="2">The sequence shown here is derived from an EMBL/GenBank/DDBJ whole genome shotgun (WGS) entry which is preliminary data.</text>
</comment>
<dbReference type="InterPro" id="IPR011010">
    <property type="entry name" value="DNA_brk_join_enz"/>
</dbReference>
<keyword evidence="1" id="KW-0233">DNA recombination</keyword>
<dbReference type="InParanoid" id="A0A5N4B4H5"/>
<dbReference type="GO" id="GO:0015074">
    <property type="term" value="P:DNA integration"/>
    <property type="evidence" value="ECO:0007669"/>
    <property type="project" value="InterPro"/>
</dbReference>
<dbReference type="InterPro" id="IPR013762">
    <property type="entry name" value="Integrase-like_cat_sf"/>
</dbReference>
<dbReference type="GO" id="GO:0003677">
    <property type="term" value="F:DNA binding"/>
    <property type="evidence" value="ECO:0007669"/>
    <property type="project" value="InterPro"/>
</dbReference>
<evidence type="ECO:0000313" key="3">
    <source>
        <dbReference type="Proteomes" id="UP000327044"/>
    </source>
</evidence>
<dbReference type="EMBL" id="VVIM01000001">
    <property type="protein sequence ID" value="KAB0804453.1"/>
    <property type="molecule type" value="Genomic_DNA"/>
</dbReference>
<sequence length="984" mass="111733">NHHLLSSIMSNISHNQHQPFVDLCPLSGCQVSSNVQQPTNTVETVGNLYEDGINPLICQSPNWFLLDYPVEAAVSSQHISGSVTVDIDDVATNTDVISQEVEEFHVITDSTVSLDVESKATDTDVSLREEIPIFHSHNRLSRDCPTEATVSSKQISGNVNVDIDDVPIDTDILLQEDSTHCQSPNLLMLDYPVEADFSGQQIGGNVNVDFDNVATDTDVTLQEVEEFHVIADSSFTLDVENMAIDTDIFLHENEELTETVEYDSNQMCEKAEEMIVCFYCGILCAETNLEEHVRSEHDASFFTDDSKRQQLLKQVLDEGNFLYNSSNHIVIPHHRSHHKESTKENYIPCPFCKGFYSKRNLRNHLNLNCKSKPNHQHRIQNVQAASRATLPQIHPHASKVIREQIYPKLSNDEITRIVCNDAHIIEFVNLMAIKYNYQYTIFEPNHFDTFIEAIHNIAGLNDGKFNIPSFGPASITLMRKMGGIVESCAIKEKDLVKQTNAQNFLKLLNTMGNSLVSRVAEENRTQQQRSTKIVLPKMEDINKLYKHINTVIERCSAELNNSFNMKMWLRLSKATLVQIMLFNRKRPGDVEKSQLSEYETLETISKDATLFDETQTQMARQFGRYITRGKLNSPAPLLVSELNMNAITLLLKYRNKAKVSRDNPYLFAQPPGTSRKFLSANISLKEFCKEVELQNKNITATKLRKHLATVTGTLKKDDIQMVSDFMGHSIDIHNKIYNQRAIVKEICEVGPLLLTAVGDINAPCSSQMVSDVLVDTESVSDVMEIDTVGDVMIQETCSSKQRKNDKLSSPELSETCEIVNTPSQSDDGCEDDPPYQPDLSIILECDSNTEDEEGHSIATRRYLQHGEGDNRLPSLETCEEFKHKNSILGGRSSQQKRLFLRGEQKRRGNKRFGWTTPTNEVCRRRFQNFYKTNVYPSGSELHTAIQQEPFLKDTTVLKLRSHLQHDYKYLLRSKRLPFDDLETH</sequence>
<reference evidence="2 3" key="1">
    <citation type="journal article" date="2018" name="Elife">
        <title>Firefly genomes illuminate parallel origins of bioluminescence in beetles.</title>
        <authorList>
            <person name="Fallon T.R."/>
            <person name="Lower S.E."/>
            <person name="Chang C.H."/>
            <person name="Bessho-Uehara M."/>
            <person name="Martin G.J."/>
            <person name="Bewick A.J."/>
            <person name="Behringer M."/>
            <person name="Debat H.J."/>
            <person name="Wong I."/>
            <person name="Day J.C."/>
            <person name="Suvorov A."/>
            <person name="Silva C.J."/>
            <person name="Stanger-Hall K.F."/>
            <person name="Hall D.W."/>
            <person name="Schmitz R.J."/>
            <person name="Nelson D.R."/>
            <person name="Lewis S.M."/>
            <person name="Shigenobu S."/>
            <person name="Bybee S.M."/>
            <person name="Larracuente A.M."/>
            <person name="Oba Y."/>
            <person name="Weng J.K."/>
        </authorList>
    </citation>
    <scope>NUCLEOTIDE SEQUENCE [LARGE SCALE GENOMIC DNA]</scope>
    <source>
        <strain evidence="2">1611_PpyrPB1</strain>
        <tissue evidence="2">Whole body</tissue>
    </source>
</reference>
<dbReference type="SUPFAM" id="SSF56349">
    <property type="entry name" value="DNA breaking-rejoining enzymes"/>
    <property type="match status" value="1"/>
</dbReference>